<name>A0AAD6HVL2_9EURO</name>
<sequence>MARILQKVELDENATSDLLCVDTEFLTSRNRLDQVAICDSKEGKKLGEFVSDKTIFFVWAFDVAYVRDWLEEEKVSHNLPANYKVCLLYPEFRANMKKWIGDKCFKGHSFPLSLPFIFALLFQGRDLVGMNHYALVDAQQTAILHRLFLDLCKVSEKRVLFKGTSQSCYQGYNRSLQIFLDEK</sequence>
<accession>A0AAD6HVL2</accession>
<reference evidence="1" key="1">
    <citation type="journal article" date="2023" name="IMA Fungus">
        <title>Comparative genomic study of the Penicillium genus elucidates a diverse pangenome and 15 lateral gene transfer events.</title>
        <authorList>
            <person name="Petersen C."/>
            <person name="Sorensen T."/>
            <person name="Nielsen M.R."/>
            <person name="Sondergaard T.E."/>
            <person name="Sorensen J.L."/>
            <person name="Fitzpatrick D.A."/>
            <person name="Frisvad J.C."/>
            <person name="Nielsen K.L."/>
        </authorList>
    </citation>
    <scope>NUCLEOTIDE SEQUENCE</scope>
    <source>
        <strain evidence="1">IBT 17514</strain>
    </source>
</reference>
<dbReference type="AlphaFoldDB" id="A0AAD6HVL2"/>
<organism evidence="1 2">
    <name type="scientific">Penicillium malachiteum</name>
    <dbReference type="NCBI Taxonomy" id="1324776"/>
    <lineage>
        <taxon>Eukaryota</taxon>
        <taxon>Fungi</taxon>
        <taxon>Dikarya</taxon>
        <taxon>Ascomycota</taxon>
        <taxon>Pezizomycotina</taxon>
        <taxon>Eurotiomycetes</taxon>
        <taxon>Eurotiomycetidae</taxon>
        <taxon>Eurotiales</taxon>
        <taxon>Aspergillaceae</taxon>
        <taxon>Penicillium</taxon>
    </lineage>
</organism>
<reference evidence="1" key="2">
    <citation type="submission" date="2023-01" db="EMBL/GenBank/DDBJ databases">
        <authorList>
            <person name="Petersen C."/>
        </authorList>
    </citation>
    <scope>NUCLEOTIDE SEQUENCE</scope>
    <source>
        <strain evidence="1">IBT 17514</strain>
    </source>
</reference>
<evidence type="ECO:0000313" key="1">
    <source>
        <dbReference type="EMBL" id="KAJ5738717.1"/>
    </source>
</evidence>
<dbReference type="EMBL" id="JAQJAN010000002">
    <property type="protein sequence ID" value="KAJ5738717.1"/>
    <property type="molecule type" value="Genomic_DNA"/>
</dbReference>
<comment type="caution">
    <text evidence="1">The sequence shown here is derived from an EMBL/GenBank/DDBJ whole genome shotgun (WGS) entry which is preliminary data.</text>
</comment>
<protein>
    <submittedName>
        <fullName evidence="1">Uncharacterized protein</fullName>
    </submittedName>
</protein>
<proteinExistence type="predicted"/>
<evidence type="ECO:0000313" key="2">
    <source>
        <dbReference type="Proteomes" id="UP001215712"/>
    </source>
</evidence>
<gene>
    <name evidence="1" type="ORF">N7493_001872</name>
</gene>
<dbReference type="Proteomes" id="UP001215712">
    <property type="component" value="Unassembled WGS sequence"/>
</dbReference>
<keyword evidence="2" id="KW-1185">Reference proteome</keyword>